<dbReference type="Pfam" id="PF00305">
    <property type="entry name" value="Lipoxygenase"/>
    <property type="match status" value="1"/>
</dbReference>
<sequence>MTTQWDCERKGHRWANDGFRLYSETHGAEEFKQKMADLFSNDHTVGFGSRVKLSWDKSLARMSVIGASVTQGKRLHPCAVGAVGTVSVVGNPQFPPHDFFRAGRVFPLRLRHSNYTQTDDAASDIRSVALKFLDGDEGGPLDLVMNTGAIAPYWDVQGAADFLAAMRSAAGLKNFCAEHPVRHYALIDSLRRAPNSYTDLTYYSQHVFRFMAKDGERRYVKYRLIPDVDVHETGLLDRNEQPKPWYTERDMTERRARGYLRAEFAQELQRSLLEYRLQVQLHEWVEGDPYEIFNPACIWDPKTHPWMDLARVCVTNLLPQSVLERTIFDPSTQPPSLGLLEPKSSQDHNSLPHLTSDLHARPMRPGEGRLPVDLAEGSYALEFHTGVQRGAGTTADVWITLTGTWLRTDRIKMEKSFFDEFERGAVSRFHFKSVDVEEVLLVTLESSSKGFWHDWYVENVFVNDRKRGRRYEFPCHRWIRDRVVLRSGHACLNSYEFHDLLAAERQLEVQDRQRRYKWSYSIPGCPGHLYGVTNQDLPRDVRLMNEKARDFATAPKRGGVKTFFKRVFGILRSLDDFKDLARSVTSEISPHIMEDWHNDVEFGRQFLNGITPSAIRRVRGGLPANFMVRDEMVQGCLDEKTTLSEEIEAGHIYIVDCGILDGLQQNTTRGSFYLAAPLALFHVNRLGDFLPIAIQINQRPGNDNPVFTSEDSDIDWLMAKIFLRNADAQLQLIVSHLLDTHLVMEPFAVATYRQLPGVHPLYKLLVPHFRGMLGINVFVREALIREGSVLDGVMSLGPQGRHELLRKCYKAFNIRVLDLPTSLKDRGLDDFRLLPGYRYRDDGMIIWGCIEKFVTDMLSLHYDRDAALLDDLELQRWISDVYEHGFNWEDSQDRGIPHRIKSFRQLVDLVTIIIWTCSVQHAAVNNGCRDILGFVPNAPLCLRRPPPPWKGIINMTDIVRTLPDMDTAVLQTNIADMMCEEPRDEVYLSHYPERHFVEENARAVLDEFQYNIKAINDAIAKRNNLGDVSNTYLLPSKIPNSISR</sequence>
<dbReference type="GO" id="GO:0016702">
    <property type="term" value="F:oxidoreductase activity, acting on single donors with incorporation of molecular oxygen, incorporation of two atoms of oxygen"/>
    <property type="evidence" value="ECO:0007669"/>
    <property type="project" value="InterPro"/>
</dbReference>
<dbReference type="PROSITE" id="PS50095">
    <property type="entry name" value="PLAT"/>
    <property type="match status" value="1"/>
</dbReference>
<evidence type="ECO:0000313" key="17">
    <source>
        <dbReference type="Proteomes" id="UP000838412"/>
    </source>
</evidence>
<dbReference type="SMART" id="SM01060">
    <property type="entry name" value="Catalase"/>
    <property type="match status" value="1"/>
</dbReference>
<dbReference type="PRINTS" id="PR00087">
    <property type="entry name" value="LIPOXYGENASE"/>
</dbReference>
<keyword evidence="5 9" id="KW-0479">Metal-binding</keyword>
<keyword evidence="9" id="KW-0408">Iron</keyword>
<dbReference type="GO" id="GO:0005737">
    <property type="term" value="C:cytoplasm"/>
    <property type="evidence" value="ECO:0007669"/>
    <property type="project" value="UniProtKB-SubCell"/>
</dbReference>
<dbReference type="Pfam" id="PF01477">
    <property type="entry name" value="PLAT"/>
    <property type="match status" value="1"/>
</dbReference>
<dbReference type="PRINTS" id="PR00467">
    <property type="entry name" value="MAMLPOXGNASE"/>
</dbReference>
<reference evidence="16" key="1">
    <citation type="submission" date="2022-01" db="EMBL/GenBank/DDBJ databases">
        <authorList>
            <person name="Braso-Vives M."/>
        </authorList>
    </citation>
    <scope>NUCLEOTIDE SEQUENCE</scope>
</reference>
<dbReference type="InterPro" id="IPR000907">
    <property type="entry name" value="LipOase"/>
</dbReference>
<evidence type="ECO:0000256" key="9">
    <source>
        <dbReference type="PIRSR" id="PIRSR601885-1"/>
    </source>
</evidence>
<feature type="binding site" evidence="10">
    <location>
        <position position="454"/>
    </location>
    <ligand>
        <name>Ca(2+)</name>
        <dbReference type="ChEBI" id="CHEBI:29108"/>
        <label>1</label>
    </ligand>
</feature>
<dbReference type="Pfam" id="PF00199">
    <property type="entry name" value="Catalase"/>
    <property type="match status" value="1"/>
</dbReference>
<dbReference type="SMART" id="SM00308">
    <property type="entry name" value="LH2"/>
    <property type="match status" value="1"/>
</dbReference>
<feature type="domain" description="PLAT" evidence="14">
    <location>
        <begin position="377"/>
        <end position="493"/>
    </location>
</feature>
<keyword evidence="10" id="KW-0106">Calcium</keyword>
<dbReference type="InterPro" id="IPR020835">
    <property type="entry name" value="Catalase_sf"/>
</dbReference>
<organism evidence="16 17">
    <name type="scientific">Branchiostoma lanceolatum</name>
    <name type="common">Common lancelet</name>
    <name type="synonym">Amphioxus lanceolatum</name>
    <dbReference type="NCBI Taxonomy" id="7740"/>
    <lineage>
        <taxon>Eukaryota</taxon>
        <taxon>Metazoa</taxon>
        <taxon>Chordata</taxon>
        <taxon>Cephalochordata</taxon>
        <taxon>Leptocardii</taxon>
        <taxon>Amphioxiformes</taxon>
        <taxon>Branchiostomatidae</taxon>
        <taxon>Branchiostoma</taxon>
    </lineage>
</organism>
<feature type="binding site" evidence="10">
    <location>
        <position position="392"/>
    </location>
    <ligand>
        <name>Ca(2+)</name>
        <dbReference type="ChEBI" id="CHEBI:29108"/>
        <label>1</label>
    </ligand>
</feature>
<dbReference type="InterPro" id="IPR018028">
    <property type="entry name" value="Catalase"/>
</dbReference>
<accession>A0A8K0A5Y4</accession>
<evidence type="ECO:0000256" key="5">
    <source>
        <dbReference type="ARBA" id="ARBA00022723"/>
    </source>
</evidence>
<dbReference type="InterPro" id="IPR001885">
    <property type="entry name" value="LipOase_mml"/>
</dbReference>
<name>A0A8K0A5Y4_BRALA</name>
<evidence type="ECO:0000256" key="7">
    <source>
        <dbReference type="ARBA" id="ARBA00023002"/>
    </source>
</evidence>
<proteinExistence type="inferred from homology"/>
<dbReference type="InterPro" id="IPR011614">
    <property type="entry name" value="Catalase_core"/>
</dbReference>
<evidence type="ECO:0000313" key="16">
    <source>
        <dbReference type="EMBL" id="CAH1268632.1"/>
    </source>
</evidence>
<feature type="binding site" evidence="9">
    <location>
        <position position="921"/>
    </location>
    <ligand>
        <name>Fe cation</name>
        <dbReference type="ChEBI" id="CHEBI:24875"/>
        <note>catalytic</note>
    </ligand>
</feature>
<dbReference type="SUPFAM" id="SSF49723">
    <property type="entry name" value="Lipase/lipooxygenase domain (PLAT/LH2 domain)"/>
    <property type="match status" value="1"/>
</dbReference>
<dbReference type="GO" id="GO:0005506">
    <property type="term" value="F:iron ion binding"/>
    <property type="evidence" value="ECO:0007669"/>
    <property type="project" value="InterPro"/>
</dbReference>
<comment type="similarity">
    <text evidence="3">Belongs to the lipoxygenase family.</text>
</comment>
<comment type="cofactor">
    <cofactor evidence="9">
        <name>Fe cation</name>
        <dbReference type="ChEBI" id="CHEBI:24875"/>
    </cofactor>
    <text evidence="9">Binds 1 Fe cation per subunit.</text>
</comment>
<evidence type="ECO:0000256" key="13">
    <source>
        <dbReference type="SAM" id="MobiDB-lite"/>
    </source>
</evidence>
<evidence type="ECO:0000256" key="3">
    <source>
        <dbReference type="ARBA" id="ARBA00009419"/>
    </source>
</evidence>
<dbReference type="Gene3D" id="2.40.180.10">
    <property type="entry name" value="Catalase core domain"/>
    <property type="match status" value="1"/>
</dbReference>
<dbReference type="PROSITE" id="PS51393">
    <property type="entry name" value="LIPOXYGENASE_3"/>
    <property type="match status" value="1"/>
</dbReference>
<evidence type="ECO:0000256" key="8">
    <source>
        <dbReference type="ARBA" id="ARBA00023098"/>
    </source>
</evidence>
<evidence type="ECO:0000256" key="2">
    <source>
        <dbReference type="ARBA" id="ARBA00005189"/>
    </source>
</evidence>
<dbReference type="GO" id="GO:0006979">
    <property type="term" value="P:response to oxidative stress"/>
    <property type="evidence" value="ECO:0007669"/>
    <property type="project" value="InterPro"/>
</dbReference>
<dbReference type="GO" id="GO:0004096">
    <property type="term" value="F:catalase activity"/>
    <property type="evidence" value="ECO:0007669"/>
    <property type="project" value="InterPro"/>
</dbReference>
<feature type="binding site" evidence="9">
    <location>
        <position position="736"/>
    </location>
    <ligand>
        <name>Fe cation</name>
        <dbReference type="ChEBI" id="CHEBI:24875"/>
        <note>catalytic</note>
    </ligand>
</feature>
<feature type="region of interest" description="Disordered" evidence="13">
    <location>
        <begin position="334"/>
        <end position="365"/>
    </location>
</feature>
<dbReference type="InterPro" id="IPR036392">
    <property type="entry name" value="PLAT/LH2_dom_sf"/>
</dbReference>
<keyword evidence="7" id="KW-0560">Oxidoreductase</keyword>
<feature type="domain" description="Lipoxygenase" evidence="15">
    <location>
        <begin position="491"/>
        <end position="1044"/>
    </location>
</feature>
<keyword evidence="4" id="KW-0963">Cytoplasm</keyword>
<evidence type="ECO:0000256" key="1">
    <source>
        <dbReference type="ARBA" id="ARBA00004496"/>
    </source>
</evidence>
<dbReference type="Gene3D" id="3.10.450.60">
    <property type="match status" value="1"/>
</dbReference>
<dbReference type="Gene3D" id="1.20.245.10">
    <property type="entry name" value="Lipoxygenase-1, Domain 5"/>
    <property type="match status" value="1"/>
</dbReference>
<feature type="binding site" evidence="9">
    <location>
        <position position="741"/>
    </location>
    <ligand>
        <name>Fe cation</name>
        <dbReference type="ChEBI" id="CHEBI:24875"/>
        <note>catalytic</note>
    </ligand>
</feature>
<evidence type="ECO:0000256" key="4">
    <source>
        <dbReference type="ARBA" id="ARBA00022490"/>
    </source>
</evidence>
<dbReference type="EMBL" id="OV696691">
    <property type="protein sequence ID" value="CAH1268633.1"/>
    <property type="molecule type" value="Genomic_DNA"/>
</dbReference>
<comment type="pathway">
    <text evidence="2">Lipid metabolism.</text>
</comment>
<evidence type="ECO:0000256" key="11">
    <source>
        <dbReference type="PIRSR" id="PIRSR601885-3"/>
    </source>
</evidence>
<evidence type="ECO:0000256" key="6">
    <source>
        <dbReference type="ARBA" id="ARBA00022964"/>
    </source>
</evidence>
<evidence type="ECO:0000259" key="15">
    <source>
        <dbReference type="PROSITE" id="PS51393"/>
    </source>
</evidence>
<evidence type="ECO:0000259" key="14">
    <source>
        <dbReference type="PROSITE" id="PS50095"/>
    </source>
</evidence>
<dbReference type="InterPro" id="IPR036226">
    <property type="entry name" value="LipOase_C_sf"/>
</dbReference>
<dbReference type="GO" id="GO:0034440">
    <property type="term" value="P:lipid oxidation"/>
    <property type="evidence" value="ECO:0007669"/>
    <property type="project" value="InterPro"/>
</dbReference>
<keyword evidence="8" id="KW-0443">Lipid metabolism</keyword>
<evidence type="ECO:0000256" key="12">
    <source>
        <dbReference type="PROSITE-ProRule" id="PRU00152"/>
    </source>
</evidence>
<dbReference type="Proteomes" id="UP000838412">
    <property type="component" value="Chromosome 6"/>
</dbReference>
<dbReference type="InterPro" id="IPR001024">
    <property type="entry name" value="PLAT/LH2_dom"/>
</dbReference>
<dbReference type="PROSITE" id="PS00081">
    <property type="entry name" value="LIPOXYGENASE_2"/>
    <property type="match status" value="1"/>
</dbReference>
<protein>
    <submittedName>
        <fullName evidence="16">ALOX5 protein</fullName>
    </submittedName>
</protein>
<gene>
    <name evidence="16" type="primary">ALOX5</name>
    <name evidence="16" type="ORF">BLAG_LOCUS21512</name>
</gene>
<keyword evidence="17" id="KW-1185">Reference proteome</keyword>
<dbReference type="GO" id="GO:0020037">
    <property type="term" value="F:heme binding"/>
    <property type="evidence" value="ECO:0007669"/>
    <property type="project" value="InterPro"/>
</dbReference>
<comment type="subcellular location">
    <subcellularLocation>
        <location evidence="1">Cytoplasm</location>
    </subcellularLocation>
</comment>
<comment type="caution">
    <text evidence="12">Lacks conserved residue(s) required for the propagation of feature annotation.</text>
</comment>
<evidence type="ECO:0000256" key="10">
    <source>
        <dbReference type="PIRSR" id="PIRSR601885-2"/>
    </source>
</evidence>
<dbReference type="PROSITE" id="PS51402">
    <property type="entry name" value="CATALASE_3"/>
    <property type="match status" value="1"/>
</dbReference>
<dbReference type="InterPro" id="IPR013819">
    <property type="entry name" value="LipOase_C"/>
</dbReference>
<dbReference type="InterPro" id="IPR020834">
    <property type="entry name" value="LipOase_CS"/>
</dbReference>
<dbReference type="AlphaFoldDB" id="A0A8K0A5Y4"/>
<dbReference type="SUPFAM" id="SSF56634">
    <property type="entry name" value="Heme-dependent catalase-like"/>
    <property type="match status" value="1"/>
</dbReference>
<dbReference type="OrthoDB" id="5947901at2759"/>
<keyword evidence="6" id="KW-0223">Dioxygenase</keyword>
<feature type="compositionally biased region" description="Basic and acidic residues" evidence="13">
    <location>
        <begin position="356"/>
        <end position="365"/>
    </location>
</feature>
<feature type="binding site" evidence="10">
    <location>
        <position position="390"/>
    </location>
    <ligand>
        <name>Ca(2+)</name>
        <dbReference type="ChEBI" id="CHEBI:29108"/>
        <label>1</label>
    </ligand>
</feature>
<dbReference type="PANTHER" id="PTHR11771">
    <property type="entry name" value="LIPOXYGENASE"/>
    <property type="match status" value="1"/>
</dbReference>
<feature type="site" description="Essential for stabilizing binding to COTL1" evidence="11">
    <location>
        <position position="478"/>
    </location>
</feature>
<dbReference type="EMBL" id="OV696691">
    <property type="protein sequence ID" value="CAH1268632.1"/>
    <property type="molecule type" value="Genomic_DNA"/>
</dbReference>
<dbReference type="SUPFAM" id="SSF48484">
    <property type="entry name" value="Lipoxigenase"/>
    <property type="match status" value="1"/>
</dbReference>